<reference evidence="2 3" key="1">
    <citation type="journal article" date="2023" name="BMC Biol.">
        <title>The compact genome of the sponge Oopsacas minuta (Hexactinellida) is lacking key metazoan core genes.</title>
        <authorList>
            <person name="Santini S."/>
            <person name="Schenkelaars Q."/>
            <person name="Jourda C."/>
            <person name="Duchesne M."/>
            <person name="Belahbib H."/>
            <person name="Rocher C."/>
            <person name="Selva M."/>
            <person name="Riesgo A."/>
            <person name="Vervoort M."/>
            <person name="Leys S.P."/>
            <person name="Kodjabachian L."/>
            <person name="Le Bivic A."/>
            <person name="Borchiellini C."/>
            <person name="Claverie J.M."/>
            <person name="Renard E."/>
        </authorList>
    </citation>
    <scope>NUCLEOTIDE SEQUENCE [LARGE SCALE GENOMIC DNA]</scope>
    <source>
        <strain evidence="2">SPO-2</strain>
    </source>
</reference>
<feature type="compositionally biased region" description="Basic residues" evidence="1">
    <location>
        <begin position="157"/>
        <end position="170"/>
    </location>
</feature>
<evidence type="ECO:0000313" key="3">
    <source>
        <dbReference type="Proteomes" id="UP001165289"/>
    </source>
</evidence>
<feature type="compositionally biased region" description="Basic and acidic residues" evidence="1">
    <location>
        <begin position="171"/>
        <end position="182"/>
    </location>
</feature>
<keyword evidence="3" id="KW-1185">Reference proteome</keyword>
<evidence type="ECO:0008006" key="4">
    <source>
        <dbReference type="Google" id="ProtNLM"/>
    </source>
</evidence>
<feature type="region of interest" description="Disordered" evidence="1">
    <location>
        <begin position="150"/>
        <end position="203"/>
    </location>
</feature>
<dbReference type="Gene3D" id="3.40.33.10">
    <property type="entry name" value="CAP"/>
    <property type="match status" value="1"/>
</dbReference>
<protein>
    <recommendedName>
        <fullName evidence="4">SCP domain-containing protein</fullName>
    </recommendedName>
</protein>
<name>A0AAV7K9I1_9METZ</name>
<dbReference type="InterPro" id="IPR035940">
    <property type="entry name" value="CAP_sf"/>
</dbReference>
<proteinExistence type="predicted"/>
<gene>
    <name evidence="2" type="ORF">LOD99_42</name>
</gene>
<evidence type="ECO:0000256" key="1">
    <source>
        <dbReference type="SAM" id="MobiDB-lite"/>
    </source>
</evidence>
<accession>A0AAV7K9I1</accession>
<dbReference type="EMBL" id="JAKMXF010000111">
    <property type="protein sequence ID" value="KAI6657294.1"/>
    <property type="molecule type" value="Genomic_DNA"/>
</dbReference>
<comment type="caution">
    <text evidence="2">The sequence shown here is derived from an EMBL/GenBank/DDBJ whole genome shotgun (WGS) entry which is preliminary data.</text>
</comment>
<evidence type="ECO:0000313" key="2">
    <source>
        <dbReference type="EMBL" id="KAI6657294.1"/>
    </source>
</evidence>
<organism evidence="2 3">
    <name type="scientific">Oopsacas minuta</name>
    <dbReference type="NCBI Taxonomy" id="111878"/>
    <lineage>
        <taxon>Eukaryota</taxon>
        <taxon>Metazoa</taxon>
        <taxon>Porifera</taxon>
        <taxon>Hexactinellida</taxon>
        <taxon>Hexasterophora</taxon>
        <taxon>Lyssacinosida</taxon>
        <taxon>Leucopsacidae</taxon>
        <taxon>Oopsacas</taxon>
    </lineage>
</organism>
<dbReference type="AlphaFoldDB" id="A0AAV7K9I1"/>
<sequence>MINNARRTTDPIGANIRAVKWSDCYVKIALEHLQQCGDVDALNSDRQTQAADTGCEASDSVGETIYNPPIGDTTGPVGFWAREGDFYNLLKILAQFDQMNCGRTGETFLCNYGLANGLYIKDAQCSGCDDEFPCGNKGLCSQTAVTDPSTATVTTKSQRHNHQRGHRVHDHNHGDKKHDHAHDRGRRVRNIGAYKYGRQNTHN</sequence>
<dbReference type="Proteomes" id="UP001165289">
    <property type="component" value="Unassembled WGS sequence"/>
</dbReference>